<dbReference type="InterPro" id="IPR001789">
    <property type="entry name" value="Sig_transdc_resp-reg_receiver"/>
</dbReference>
<dbReference type="GO" id="GO:0035438">
    <property type="term" value="F:cyclic-di-GMP binding"/>
    <property type="evidence" value="ECO:0007669"/>
    <property type="project" value="InterPro"/>
</dbReference>
<dbReference type="AlphaFoldDB" id="A0A2U3JZG0"/>
<accession>A0A2U3JZG0</accession>
<proteinExistence type="predicted"/>
<evidence type="ECO:0000313" key="4">
    <source>
        <dbReference type="Proteomes" id="UP000238701"/>
    </source>
</evidence>
<evidence type="ECO:0000259" key="2">
    <source>
        <dbReference type="PROSITE" id="PS50110"/>
    </source>
</evidence>
<dbReference type="InterPro" id="IPR009875">
    <property type="entry name" value="PilZ_domain"/>
</dbReference>
<dbReference type="Gene3D" id="2.40.10.220">
    <property type="entry name" value="predicted glycosyltransferase like domains"/>
    <property type="match status" value="1"/>
</dbReference>
<dbReference type="EMBL" id="OMOD01000012">
    <property type="protein sequence ID" value="SPF32670.1"/>
    <property type="molecule type" value="Genomic_DNA"/>
</dbReference>
<organism evidence="3 4">
    <name type="scientific">Candidatus Sulfotelmatobacter kueseliae</name>
    <dbReference type="NCBI Taxonomy" id="2042962"/>
    <lineage>
        <taxon>Bacteria</taxon>
        <taxon>Pseudomonadati</taxon>
        <taxon>Acidobacteriota</taxon>
        <taxon>Terriglobia</taxon>
        <taxon>Terriglobales</taxon>
        <taxon>Candidatus Korobacteraceae</taxon>
        <taxon>Candidatus Sulfotelmatobacter</taxon>
    </lineage>
</organism>
<dbReference type="GO" id="GO:0000160">
    <property type="term" value="P:phosphorelay signal transduction system"/>
    <property type="evidence" value="ECO:0007669"/>
    <property type="project" value="InterPro"/>
</dbReference>
<keyword evidence="1" id="KW-0597">Phosphoprotein</keyword>
<dbReference type="PROSITE" id="PS50110">
    <property type="entry name" value="RESPONSE_REGULATORY"/>
    <property type="match status" value="1"/>
</dbReference>
<dbReference type="Pfam" id="PF07238">
    <property type="entry name" value="PilZ"/>
    <property type="match status" value="1"/>
</dbReference>
<dbReference type="SUPFAM" id="SSF141371">
    <property type="entry name" value="PilZ domain-like"/>
    <property type="match status" value="1"/>
</dbReference>
<protein>
    <submittedName>
        <fullName evidence="3">Putative Response regulator receiver protein</fullName>
    </submittedName>
</protein>
<dbReference type="SUPFAM" id="SSF52172">
    <property type="entry name" value="CheY-like"/>
    <property type="match status" value="1"/>
</dbReference>
<gene>
    <name evidence="3" type="ORF">SBA1_1090005</name>
</gene>
<name>A0A2U3JZG0_9BACT</name>
<reference evidence="4" key="1">
    <citation type="submission" date="2018-02" db="EMBL/GenBank/DDBJ databases">
        <authorList>
            <person name="Hausmann B."/>
        </authorList>
    </citation>
    <scope>NUCLEOTIDE SEQUENCE [LARGE SCALE GENOMIC DNA]</scope>
    <source>
        <strain evidence="4">Peat soil MAG SbA1</strain>
    </source>
</reference>
<sequence>MTLSSMVVSRDWQEVSVLECILGSLHMDVTVEGDPQRALTRLTRSKVDALIVDCDLNGSPQFLHELQRADRRAPTAPLVIMGRSDCANRLDATGALFAFEKPVSVEEAVHTLSAARNLILGGRLRYHRAGLEVPVSVNCKGRRQAAAHLVNLSQGGMQIHTDANVEAAKSLQVSFTLPGARSLLKAQAEVAWRDQRGNLGIRFVKIPPRQQRTLQLWLAQQYFAN</sequence>
<dbReference type="InterPro" id="IPR011006">
    <property type="entry name" value="CheY-like_superfamily"/>
</dbReference>
<dbReference type="Gene3D" id="3.40.50.2300">
    <property type="match status" value="1"/>
</dbReference>
<dbReference type="Proteomes" id="UP000238701">
    <property type="component" value="Unassembled WGS sequence"/>
</dbReference>
<evidence type="ECO:0000256" key="1">
    <source>
        <dbReference type="PROSITE-ProRule" id="PRU00169"/>
    </source>
</evidence>
<feature type="modified residue" description="4-aspartylphosphate" evidence="1">
    <location>
        <position position="53"/>
    </location>
</feature>
<feature type="domain" description="Response regulatory" evidence="2">
    <location>
        <begin position="4"/>
        <end position="116"/>
    </location>
</feature>
<evidence type="ECO:0000313" key="3">
    <source>
        <dbReference type="EMBL" id="SPF32670.1"/>
    </source>
</evidence>